<dbReference type="EMBL" id="JABELV010000128">
    <property type="protein sequence ID" value="KAG7530104.1"/>
    <property type="molecule type" value="Genomic_DNA"/>
</dbReference>
<reference evidence="2" key="1">
    <citation type="submission" date="2020-04" db="EMBL/GenBank/DDBJ databases">
        <title>Analysis of mating type loci in Filobasidium floriforme.</title>
        <authorList>
            <person name="Nowrousian M."/>
        </authorList>
    </citation>
    <scope>NUCLEOTIDE SEQUENCE</scope>
    <source>
        <strain evidence="2">CBS 6242</strain>
    </source>
</reference>
<organism evidence="2 3">
    <name type="scientific">Filobasidium floriforme</name>
    <dbReference type="NCBI Taxonomy" id="5210"/>
    <lineage>
        <taxon>Eukaryota</taxon>
        <taxon>Fungi</taxon>
        <taxon>Dikarya</taxon>
        <taxon>Basidiomycota</taxon>
        <taxon>Agaricomycotina</taxon>
        <taxon>Tremellomycetes</taxon>
        <taxon>Filobasidiales</taxon>
        <taxon>Filobasidiaceae</taxon>
        <taxon>Filobasidium</taxon>
    </lineage>
</organism>
<protein>
    <submittedName>
        <fullName evidence="2">Uncharacterized protein</fullName>
    </submittedName>
</protein>
<sequence length="141" mass="15883">MTARMTITMSIVASVMQIATLNDDALFRDHLVALKRRWQFGEGRSRWLVERYPNCTGWTISGVRSERDPPARLPSRPGSCKPCDPEADVIPRGRARSRPTLDQGRWQCRRRSLPARAGLSGFVRDASSIPRARTCGIARFS</sequence>
<keyword evidence="3" id="KW-1185">Reference proteome</keyword>
<comment type="caution">
    <text evidence="2">The sequence shown here is derived from an EMBL/GenBank/DDBJ whole genome shotgun (WGS) entry which is preliminary data.</text>
</comment>
<evidence type="ECO:0000313" key="3">
    <source>
        <dbReference type="Proteomes" id="UP000812966"/>
    </source>
</evidence>
<dbReference type="Proteomes" id="UP000812966">
    <property type="component" value="Unassembled WGS sequence"/>
</dbReference>
<accession>A0A8K0JHS7</accession>
<gene>
    <name evidence="2" type="ORF">FFLO_05263</name>
</gene>
<dbReference type="AlphaFoldDB" id="A0A8K0JHS7"/>
<evidence type="ECO:0000256" key="1">
    <source>
        <dbReference type="SAM" id="MobiDB-lite"/>
    </source>
</evidence>
<feature type="region of interest" description="Disordered" evidence="1">
    <location>
        <begin position="63"/>
        <end position="103"/>
    </location>
</feature>
<name>A0A8K0JHS7_9TREE</name>
<evidence type="ECO:0000313" key="2">
    <source>
        <dbReference type="EMBL" id="KAG7530104.1"/>
    </source>
</evidence>
<proteinExistence type="predicted"/>